<organism evidence="1 2">
    <name type="scientific">Moraxella catarrhalis</name>
    <name type="common">Branhamella catarrhalis</name>
    <dbReference type="NCBI Taxonomy" id="480"/>
    <lineage>
        <taxon>Bacteria</taxon>
        <taxon>Pseudomonadati</taxon>
        <taxon>Pseudomonadota</taxon>
        <taxon>Gammaproteobacteria</taxon>
        <taxon>Moraxellales</taxon>
        <taxon>Moraxellaceae</taxon>
        <taxon>Moraxella</taxon>
    </lineage>
</organism>
<proteinExistence type="predicted"/>
<protein>
    <submittedName>
        <fullName evidence="1">Uncharacterized protein</fullName>
    </submittedName>
</protein>
<dbReference type="EMBL" id="LXHE01000020">
    <property type="protein sequence ID" value="OAU99504.1"/>
    <property type="molecule type" value="Genomic_DNA"/>
</dbReference>
<comment type="caution">
    <text evidence="1">The sequence shown here is derived from an EMBL/GenBank/DDBJ whole genome shotgun (WGS) entry which is preliminary data.</text>
</comment>
<evidence type="ECO:0000313" key="2">
    <source>
        <dbReference type="Proteomes" id="UP000078446"/>
    </source>
</evidence>
<sequence length="62" mass="7514">MYESLLYHKFTVRLCVFMSRWGTVLLNTWRSYRLGIALFGVVMVKFRFSLMQRHSADHNFHD</sequence>
<dbReference type="Proteomes" id="UP000078446">
    <property type="component" value="Unassembled WGS sequence"/>
</dbReference>
<name>A0A7Z1A361_MORCA</name>
<gene>
    <name evidence="1" type="ORF">AO382_1884</name>
</gene>
<evidence type="ECO:0000313" key="1">
    <source>
        <dbReference type="EMBL" id="OAU99504.1"/>
    </source>
</evidence>
<accession>A0A7Z1A361</accession>
<reference evidence="1 2" key="1">
    <citation type="journal article" date="2016" name="Genome Biol. Evol.">
        <title>Comparative Genomic Analyses of the Moraxella catarrhalis Serosensitive and Seroresistant Lineages Demonstrate Their Independent Evolution.</title>
        <authorList>
            <person name="Earl J.P."/>
            <person name="de Vries S.P."/>
            <person name="Ahmed A."/>
            <person name="Powell E."/>
            <person name="Schultz M.P."/>
            <person name="Hermans P.W."/>
            <person name="Hill D.J."/>
            <person name="Zhou Z."/>
            <person name="Constantinidou C.I."/>
            <person name="Hu F.Z."/>
            <person name="Bootsma H.J."/>
            <person name="Ehrlich G.D."/>
        </authorList>
    </citation>
    <scope>NUCLEOTIDE SEQUENCE [LARGE SCALE GENOMIC DNA]</scope>
    <source>
        <strain evidence="1 2">Z7574</strain>
    </source>
</reference>
<dbReference type="AlphaFoldDB" id="A0A7Z1A361"/>